<feature type="region of interest" description="Disordered" evidence="1">
    <location>
        <begin position="240"/>
        <end position="301"/>
    </location>
</feature>
<feature type="compositionally biased region" description="Acidic residues" evidence="1">
    <location>
        <begin position="508"/>
        <end position="522"/>
    </location>
</feature>
<feature type="compositionally biased region" description="Polar residues" evidence="1">
    <location>
        <begin position="891"/>
        <end position="921"/>
    </location>
</feature>
<feature type="region of interest" description="Disordered" evidence="1">
    <location>
        <begin position="422"/>
        <end position="488"/>
    </location>
</feature>
<feature type="compositionally biased region" description="Low complexity" evidence="1">
    <location>
        <begin position="1129"/>
        <end position="1143"/>
    </location>
</feature>
<feature type="compositionally biased region" description="Low complexity" evidence="1">
    <location>
        <begin position="54"/>
        <end position="73"/>
    </location>
</feature>
<sequence length="1305" mass="140104">MPDTNNSGRSSSHPSPVHTPTWPPPRSPLPPHRLAKLANALGVSTPIPITHSYSLPPLTPSSQPASTTSTSFPDHPFRRSPTPSAASGTTHVPSNLTSKYILHVIPPDHLPHEYHDNHDFPPPPPTSGYHTQFKRGIMVPVYPTLQSQLGAIAKEYALPSTVGMILYLVTTAPSSSIEQVEEPGPRISDDIWRHIWTRVLKSEREEIPTPGPKPLGLGLGLAGASSPALLQDLTPNAHTFRPIVSPKRSDTPQPPSSAPYPLTPSPSTPSNSAYSSQSEVDTPESASSVDPTANALPLPGLNSPSLIPILAKVEFDIDRRKAGWYDSWLKNRKASHAKRAESRLGAASGSRMGSISDNASIPEEEGSTKKAPIDLELIGKMERAKTPNFLLTMHTSGSVSDAQSDIDDDRGIHATDELGVSNGYIQLSESPVDGLASESDADPEDDEEEITARALGRDPLADVFGTDEETWQDIQSESSSRRTSKPRVSANIVDLALDAAGISALPESLEEEEDQREKLSDDEEVAEILHRMSRPALAVSIPSPPPVTGRRRSSPTTSGTIRKHIPPPLNLITPTPTSAPGLVIQSQPSPMPESAHLAYLGDSATPSEVGGFITKGVESDEHEDPPESVEKSESVDKPQEEKRGGAIYDELNLGLDPSKTEDTDDFDDLDPNDRRRSQYILAAQLDEIEKNLAQFSPRRLAPEILADEVPFVPSSHSPTRGIVSARSFGDFPDLQSPTKSNAPEETPSWPAVPFSALNHGSPRLDSTQLGGVDSLPSSPPKFAFNGISTEPPKSPFQQSRARSGTLSDESLARKRAMEEESGLYPPLVAPNLFGTKSLESPIIPLSPDPFGRFPTPAEYEDQRQSQVYAEDFPVPPSSYFYPGEHVVAYGSGNQERPPSHTPSSRFSVDSVTSQDTPQQQHLKPRGTSALISVKSIRKLWRKSGNKGSVSGTSTPTIPDSGRSSPNVAALTPPNNPHHSQQAPPSSQPTGRSRAKSLSKTLPPPPQGSPLLGAQPAPAPTPPPREHYAHDLPMRPHHFEGEARFPRHPSLRPPQPAPIVKPSPSPPLPPPPSGLQRTPSPTQRPPSLLHSRQPSNQQGSLAERGSSVRKSILKSWKSATGLSSHHRSSSRPPSASGPTPGSSTEHLPETTGRKRRPSVLELAGHSVRGSTASSSMLGDIPPSPALPEQYQHQAHSRAGSRQSQMNGISGAHLGKGEHMKAVPSLSSTASSPPRVRSPLHHVGSPPRGTLAVGGGSRTSQESFESRPSFDVSQFEMVSPPKADSYILESTLSYPYHGLDHSMTSHE</sequence>
<feature type="compositionally biased region" description="Polar residues" evidence="1">
    <location>
        <begin position="1089"/>
        <end position="1099"/>
    </location>
</feature>
<feature type="compositionally biased region" description="Basic and acidic residues" evidence="1">
    <location>
        <begin position="628"/>
        <end position="644"/>
    </location>
</feature>
<name>A0AAD5V0J9_9APHY</name>
<keyword evidence="3" id="KW-1185">Reference proteome</keyword>
<evidence type="ECO:0000313" key="3">
    <source>
        <dbReference type="Proteomes" id="UP001212997"/>
    </source>
</evidence>
<dbReference type="Proteomes" id="UP001212997">
    <property type="component" value="Unassembled WGS sequence"/>
</dbReference>
<dbReference type="EMBL" id="JANAWD010000249">
    <property type="protein sequence ID" value="KAJ3482944.1"/>
    <property type="molecule type" value="Genomic_DNA"/>
</dbReference>
<accession>A0AAD5V0J9</accession>
<feature type="region of interest" description="Disordered" evidence="1">
    <location>
        <begin position="708"/>
        <end position="827"/>
    </location>
</feature>
<evidence type="ECO:0000313" key="2">
    <source>
        <dbReference type="EMBL" id="KAJ3482944.1"/>
    </source>
</evidence>
<feature type="compositionally biased region" description="Basic residues" evidence="1">
    <location>
        <begin position="935"/>
        <end position="944"/>
    </location>
</feature>
<feature type="region of interest" description="Disordered" evidence="1">
    <location>
        <begin position="845"/>
        <end position="1269"/>
    </location>
</feature>
<feature type="region of interest" description="Disordered" evidence="1">
    <location>
        <begin position="54"/>
        <end position="93"/>
    </location>
</feature>
<feature type="region of interest" description="Disordered" evidence="1">
    <location>
        <begin position="503"/>
        <end position="522"/>
    </location>
</feature>
<protein>
    <submittedName>
        <fullName evidence="2">Uncharacterized protein</fullName>
    </submittedName>
</protein>
<feature type="compositionally biased region" description="Acidic residues" evidence="1">
    <location>
        <begin position="439"/>
        <end position="449"/>
    </location>
</feature>
<proteinExistence type="predicted"/>
<feature type="region of interest" description="Disordered" evidence="1">
    <location>
        <begin position="335"/>
        <end position="371"/>
    </location>
</feature>
<feature type="compositionally biased region" description="Low complexity" evidence="1">
    <location>
        <begin position="268"/>
        <end position="278"/>
    </location>
</feature>
<feature type="compositionally biased region" description="Pro residues" evidence="1">
    <location>
        <begin position="252"/>
        <end position="267"/>
    </location>
</feature>
<feature type="compositionally biased region" description="Pro residues" evidence="1">
    <location>
        <begin position="1050"/>
        <end position="1072"/>
    </location>
</feature>
<feature type="compositionally biased region" description="Low complexity" evidence="1">
    <location>
        <begin position="9"/>
        <end position="20"/>
    </location>
</feature>
<feature type="compositionally biased region" description="Polar residues" evidence="1">
    <location>
        <begin position="976"/>
        <end position="999"/>
    </location>
</feature>
<feature type="compositionally biased region" description="Pro residues" evidence="1">
    <location>
        <begin position="21"/>
        <end position="31"/>
    </location>
</feature>
<comment type="caution">
    <text evidence="2">The sequence shown here is derived from an EMBL/GenBank/DDBJ whole genome shotgun (WGS) entry which is preliminary data.</text>
</comment>
<feature type="compositionally biased region" description="Polar residues" evidence="1">
    <location>
        <begin position="945"/>
        <end position="966"/>
    </location>
</feature>
<feature type="compositionally biased region" description="Basic and acidic residues" evidence="1">
    <location>
        <begin position="1023"/>
        <end position="1044"/>
    </location>
</feature>
<feature type="compositionally biased region" description="Polar residues" evidence="1">
    <location>
        <begin position="81"/>
        <end position="93"/>
    </location>
</feature>
<feature type="region of interest" description="Disordered" evidence="1">
    <location>
        <begin position="1"/>
        <end position="37"/>
    </location>
</feature>
<organism evidence="2 3">
    <name type="scientific">Meripilus lineatus</name>
    <dbReference type="NCBI Taxonomy" id="2056292"/>
    <lineage>
        <taxon>Eukaryota</taxon>
        <taxon>Fungi</taxon>
        <taxon>Dikarya</taxon>
        <taxon>Basidiomycota</taxon>
        <taxon>Agaricomycotina</taxon>
        <taxon>Agaricomycetes</taxon>
        <taxon>Polyporales</taxon>
        <taxon>Meripilaceae</taxon>
        <taxon>Meripilus</taxon>
    </lineage>
</organism>
<reference evidence="2" key="1">
    <citation type="submission" date="2022-07" db="EMBL/GenBank/DDBJ databases">
        <title>Genome Sequence of Physisporinus lineatus.</title>
        <authorList>
            <person name="Buettner E."/>
        </authorList>
    </citation>
    <scope>NUCLEOTIDE SEQUENCE</scope>
    <source>
        <strain evidence="2">VT162</strain>
    </source>
</reference>
<feature type="compositionally biased region" description="Polar residues" evidence="1">
    <location>
        <begin position="795"/>
        <end position="808"/>
    </location>
</feature>
<gene>
    <name evidence="2" type="ORF">NLI96_g6628</name>
</gene>
<evidence type="ECO:0000256" key="1">
    <source>
        <dbReference type="SAM" id="MobiDB-lite"/>
    </source>
</evidence>
<feature type="region of interest" description="Disordered" evidence="1">
    <location>
        <begin position="536"/>
        <end position="675"/>
    </location>
</feature>